<organism evidence="2 3">
    <name type="scientific">Clostridium gallinarum</name>
    <dbReference type="NCBI Taxonomy" id="2762246"/>
    <lineage>
        <taxon>Bacteria</taxon>
        <taxon>Bacillati</taxon>
        <taxon>Bacillota</taxon>
        <taxon>Clostridia</taxon>
        <taxon>Eubacteriales</taxon>
        <taxon>Clostridiaceae</taxon>
        <taxon>Clostridium</taxon>
    </lineage>
</organism>
<reference evidence="2 3" key="1">
    <citation type="submission" date="2020-08" db="EMBL/GenBank/DDBJ databases">
        <title>A Genomic Blueprint of the Chicken Gut Microbiome.</title>
        <authorList>
            <person name="Gilroy R."/>
            <person name="Ravi A."/>
            <person name="Getino M."/>
            <person name="Pursley I."/>
            <person name="Horton D.L."/>
            <person name="Alikhan N.-F."/>
            <person name="Baker D."/>
            <person name="Gharbi K."/>
            <person name="Hall N."/>
            <person name="Watson M."/>
            <person name="Adriaenssens E.M."/>
            <person name="Foster-Nyarko E."/>
            <person name="Jarju S."/>
            <person name="Secka A."/>
            <person name="Antonio M."/>
            <person name="Oren A."/>
            <person name="Chaudhuri R."/>
            <person name="La Ragione R.M."/>
            <person name="Hildebrand F."/>
            <person name="Pallen M.J."/>
        </authorList>
    </citation>
    <scope>NUCLEOTIDE SEQUENCE [LARGE SCALE GENOMIC DNA]</scope>
    <source>
        <strain evidence="2 3">Sa3CUN1</strain>
    </source>
</reference>
<gene>
    <name evidence="2" type="ORF">H9660_01620</name>
</gene>
<accession>A0ABR8Q0A6</accession>
<protein>
    <recommendedName>
        <fullName evidence="4">Cardiolipin synthase N-terminal domain-containing protein</fullName>
    </recommendedName>
</protein>
<keyword evidence="1" id="KW-0472">Membrane</keyword>
<keyword evidence="1" id="KW-1133">Transmembrane helix</keyword>
<comment type="caution">
    <text evidence="2">The sequence shown here is derived from an EMBL/GenBank/DDBJ whole genome shotgun (WGS) entry which is preliminary data.</text>
</comment>
<evidence type="ECO:0000256" key="1">
    <source>
        <dbReference type="SAM" id="Phobius"/>
    </source>
</evidence>
<feature type="transmembrane region" description="Helical" evidence="1">
    <location>
        <begin position="28"/>
        <end position="49"/>
    </location>
</feature>
<keyword evidence="3" id="KW-1185">Reference proteome</keyword>
<name>A0ABR8Q0A6_9CLOT</name>
<keyword evidence="1" id="KW-0812">Transmembrane</keyword>
<proteinExistence type="predicted"/>
<sequence>MMVILVLAISAFASYKLAEEKRQNKILWTIGTALVGPLLLVVQYLLAWYSCKNEVK</sequence>
<evidence type="ECO:0000313" key="3">
    <source>
        <dbReference type="Proteomes" id="UP000640335"/>
    </source>
</evidence>
<evidence type="ECO:0008006" key="4">
    <source>
        <dbReference type="Google" id="ProtNLM"/>
    </source>
</evidence>
<dbReference type="EMBL" id="JACSQZ010000004">
    <property type="protein sequence ID" value="MBD7913837.1"/>
    <property type="molecule type" value="Genomic_DNA"/>
</dbReference>
<dbReference type="Proteomes" id="UP000640335">
    <property type="component" value="Unassembled WGS sequence"/>
</dbReference>
<dbReference type="RefSeq" id="WP_191747883.1">
    <property type="nucleotide sequence ID" value="NZ_JACSQZ010000004.1"/>
</dbReference>
<evidence type="ECO:0000313" key="2">
    <source>
        <dbReference type="EMBL" id="MBD7913837.1"/>
    </source>
</evidence>